<dbReference type="RefSeq" id="WP_013176545.1">
    <property type="nucleotide sequence ID" value="NC_014221.1"/>
</dbReference>
<dbReference type="PANTHER" id="PTHR21349:SF0">
    <property type="entry name" value="LARGE RIBOSOMAL SUBUNIT PROTEIN BL21M"/>
    <property type="match status" value="1"/>
</dbReference>
<dbReference type="InterPro" id="IPR001787">
    <property type="entry name" value="Ribosomal_bL21"/>
</dbReference>
<keyword evidence="3 4" id="KW-0687">Ribonucleoprotein</keyword>
<dbReference type="Proteomes" id="UP000000379">
    <property type="component" value="Chromosome"/>
</dbReference>
<dbReference type="HAMAP" id="MF_01363">
    <property type="entry name" value="Ribosomal_bL21"/>
    <property type="match status" value="1"/>
</dbReference>
<evidence type="ECO:0000313" key="7">
    <source>
        <dbReference type="Proteomes" id="UP000000379"/>
    </source>
</evidence>
<dbReference type="EMBL" id="CP002049">
    <property type="protein sequence ID" value="ADI13165.1"/>
    <property type="molecule type" value="Genomic_DNA"/>
</dbReference>
<dbReference type="STRING" id="649638.Trad_0022"/>
<dbReference type="OrthoDB" id="9813334at2"/>
<comment type="subunit">
    <text evidence="4">Part of the 50S ribosomal subunit. Contacts protein L20.</text>
</comment>
<dbReference type="GO" id="GO:0006412">
    <property type="term" value="P:translation"/>
    <property type="evidence" value="ECO:0007669"/>
    <property type="project" value="UniProtKB-UniRule"/>
</dbReference>
<evidence type="ECO:0000256" key="5">
    <source>
        <dbReference type="RuleBase" id="RU000562"/>
    </source>
</evidence>
<keyword evidence="2 4" id="KW-0689">Ribosomal protein</keyword>
<protein>
    <recommendedName>
        <fullName evidence="4">Large ribosomal subunit protein bL21</fullName>
    </recommendedName>
</protein>
<dbReference type="PANTHER" id="PTHR21349">
    <property type="entry name" value="50S RIBOSOMAL PROTEIN L21"/>
    <property type="match status" value="1"/>
</dbReference>
<gene>
    <name evidence="4" type="primary">rplU</name>
    <name evidence="6" type="ordered locus">Trad_0022</name>
</gene>
<evidence type="ECO:0000256" key="4">
    <source>
        <dbReference type="HAMAP-Rule" id="MF_01363"/>
    </source>
</evidence>
<dbReference type="KEGG" id="tra:Trad_0022"/>
<keyword evidence="7" id="KW-1185">Reference proteome</keyword>
<proteinExistence type="inferred from homology"/>
<name>D7CWS4_TRURR</name>
<evidence type="ECO:0000256" key="2">
    <source>
        <dbReference type="ARBA" id="ARBA00022980"/>
    </source>
</evidence>
<sequence length="101" mass="11071">MFAIIQSGGKQYRVAEGDVVRLEALAAEPGETVELPVMMVAGDEIKVGAPLVDGASVRAEVLGHGRGKKLYIYKFKAKSNYRRKTGHRQNYTEVRITHIAG</sequence>
<evidence type="ECO:0000256" key="3">
    <source>
        <dbReference type="ARBA" id="ARBA00023274"/>
    </source>
</evidence>
<dbReference type="GO" id="GO:0005840">
    <property type="term" value="C:ribosome"/>
    <property type="evidence" value="ECO:0007669"/>
    <property type="project" value="UniProtKB-KW"/>
</dbReference>
<dbReference type="GO" id="GO:1990904">
    <property type="term" value="C:ribonucleoprotein complex"/>
    <property type="evidence" value="ECO:0007669"/>
    <property type="project" value="UniProtKB-KW"/>
</dbReference>
<dbReference type="GO" id="GO:0003735">
    <property type="term" value="F:structural constituent of ribosome"/>
    <property type="evidence" value="ECO:0007669"/>
    <property type="project" value="InterPro"/>
</dbReference>
<comment type="similarity">
    <text evidence="1 4 5">Belongs to the bacterial ribosomal protein bL21 family.</text>
</comment>
<dbReference type="Pfam" id="PF00829">
    <property type="entry name" value="Ribosomal_L21p"/>
    <property type="match status" value="1"/>
</dbReference>
<dbReference type="InterPro" id="IPR028909">
    <property type="entry name" value="bL21-like"/>
</dbReference>
<accession>D7CWS4</accession>
<comment type="function">
    <text evidence="4 5">This protein binds to 23S rRNA in the presence of protein L20.</text>
</comment>
<dbReference type="GO" id="GO:0019843">
    <property type="term" value="F:rRNA binding"/>
    <property type="evidence" value="ECO:0007669"/>
    <property type="project" value="UniProtKB-UniRule"/>
</dbReference>
<organism evidence="6 7">
    <name type="scientific">Truepera radiovictrix (strain DSM 17093 / CIP 108686 / LMG 22925 / RQ-24)</name>
    <dbReference type="NCBI Taxonomy" id="649638"/>
    <lineage>
        <taxon>Bacteria</taxon>
        <taxon>Thermotogati</taxon>
        <taxon>Deinococcota</taxon>
        <taxon>Deinococci</taxon>
        <taxon>Trueperales</taxon>
        <taxon>Trueperaceae</taxon>
        <taxon>Truepera</taxon>
    </lineage>
</organism>
<evidence type="ECO:0000313" key="6">
    <source>
        <dbReference type="EMBL" id="ADI13165.1"/>
    </source>
</evidence>
<keyword evidence="4 5" id="KW-0699">rRNA-binding</keyword>
<dbReference type="eggNOG" id="COG0261">
    <property type="taxonomic scope" value="Bacteria"/>
</dbReference>
<evidence type="ECO:0000256" key="1">
    <source>
        <dbReference type="ARBA" id="ARBA00008563"/>
    </source>
</evidence>
<dbReference type="InterPro" id="IPR036164">
    <property type="entry name" value="bL21-like_sf"/>
</dbReference>
<keyword evidence="4 5" id="KW-0694">RNA-binding</keyword>
<reference evidence="7" key="1">
    <citation type="submission" date="2010-05" db="EMBL/GenBank/DDBJ databases">
        <title>The complete genome of Truepera radiovictris DSM 17093.</title>
        <authorList>
            <consortium name="US DOE Joint Genome Institute (JGI-PGF)"/>
            <person name="Lucas S."/>
            <person name="Copeland A."/>
            <person name="Lapidus A."/>
            <person name="Glavina del Rio T."/>
            <person name="Dalin E."/>
            <person name="Tice H."/>
            <person name="Bruce D."/>
            <person name="Goodwin L."/>
            <person name="Pitluck S."/>
            <person name="Kyrpides N."/>
            <person name="Mavromatis K."/>
            <person name="Ovchinnikova G."/>
            <person name="Munk A.C."/>
            <person name="Detter J.C."/>
            <person name="Han C."/>
            <person name="Tapia R."/>
            <person name="Land M."/>
            <person name="Hauser L."/>
            <person name="Markowitz V."/>
            <person name="Cheng J.-F."/>
            <person name="Hugenholtz P."/>
            <person name="Woyke T."/>
            <person name="Wu D."/>
            <person name="Tindall B."/>
            <person name="Pomrenke H.G."/>
            <person name="Brambilla E."/>
            <person name="Klenk H.-P."/>
            <person name="Eisen J.A."/>
        </authorList>
    </citation>
    <scope>NUCLEOTIDE SEQUENCE [LARGE SCALE GENOMIC DNA]</scope>
    <source>
        <strain evidence="7">DSM 17093 / CIP 108686 / LMG 22925 / RQ-24</strain>
    </source>
</reference>
<dbReference type="HOGENOM" id="CLU_061463_3_2_0"/>
<dbReference type="GO" id="GO:0005737">
    <property type="term" value="C:cytoplasm"/>
    <property type="evidence" value="ECO:0007669"/>
    <property type="project" value="UniProtKB-ARBA"/>
</dbReference>
<reference evidence="6 7" key="2">
    <citation type="journal article" date="2011" name="Stand. Genomic Sci.">
        <title>Complete genome sequence of Truepera radiovictrix type strain (RQ-24).</title>
        <authorList>
            <person name="Ivanova N."/>
            <person name="Rohde C."/>
            <person name="Munk C."/>
            <person name="Nolan M."/>
            <person name="Lucas S."/>
            <person name="Del Rio T.G."/>
            <person name="Tice H."/>
            <person name="Deshpande S."/>
            <person name="Cheng J.F."/>
            <person name="Tapia R."/>
            <person name="Han C."/>
            <person name="Goodwin L."/>
            <person name="Pitluck S."/>
            <person name="Liolios K."/>
            <person name="Mavromatis K."/>
            <person name="Mikhailova N."/>
            <person name="Pati A."/>
            <person name="Chen A."/>
            <person name="Palaniappan K."/>
            <person name="Land M."/>
            <person name="Hauser L."/>
            <person name="Chang Y.J."/>
            <person name="Jeffries C.D."/>
            <person name="Brambilla E."/>
            <person name="Rohde M."/>
            <person name="Goker M."/>
            <person name="Tindall B.J."/>
            <person name="Woyke T."/>
            <person name="Bristow J."/>
            <person name="Eisen J.A."/>
            <person name="Markowitz V."/>
            <person name="Hugenholtz P."/>
            <person name="Kyrpides N.C."/>
            <person name="Klenk H.P."/>
            <person name="Lapidus A."/>
        </authorList>
    </citation>
    <scope>NUCLEOTIDE SEQUENCE [LARGE SCALE GENOMIC DNA]</scope>
    <source>
        <strain evidence="7">DSM 17093 / CIP 108686 / LMG 22925 / RQ-24</strain>
    </source>
</reference>
<dbReference type="AlphaFoldDB" id="D7CWS4"/>
<dbReference type="SUPFAM" id="SSF141091">
    <property type="entry name" value="L21p-like"/>
    <property type="match status" value="1"/>
</dbReference>
<dbReference type="NCBIfam" id="TIGR00061">
    <property type="entry name" value="L21"/>
    <property type="match status" value="1"/>
</dbReference>